<evidence type="ECO:0000313" key="8">
    <source>
        <dbReference type="EMBL" id="MBD3106942.1"/>
    </source>
</evidence>
<protein>
    <recommendedName>
        <fullName evidence="3">Aldehyde dehydrogenase</fullName>
    </recommendedName>
</protein>
<dbReference type="GO" id="GO:0016620">
    <property type="term" value="F:oxidoreductase activity, acting on the aldehyde or oxo group of donors, NAD or NADP as acceptor"/>
    <property type="evidence" value="ECO:0007669"/>
    <property type="project" value="InterPro"/>
</dbReference>
<proteinExistence type="inferred from homology"/>
<evidence type="ECO:0000256" key="5">
    <source>
        <dbReference type="PROSITE-ProRule" id="PRU10007"/>
    </source>
</evidence>
<organism evidence="8 9">
    <name type="scientific">Peribacillus faecalis</name>
    <dbReference type="NCBI Taxonomy" id="2772559"/>
    <lineage>
        <taxon>Bacteria</taxon>
        <taxon>Bacillati</taxon>
        <taxon>Bacillota</taxon>
        <taxon>Bacilli</taxon>
        <taxon>Bacillales</taxon>
        <taxon>Bacillaceae</taxon>
        <taxon>Peribacillus</taxon>
    </lineage>
</organism>
<dbReference type="PANTHER" id="PTHR11699">
    <property type="entry name" value="ALDEHYDE DEHYDROGENASE-RELATED"/>
    <property type="match status" value="1"/>
</dbReference>
<accession>A0A927H9X3</accession>
<dbReference type="FunFam" id="3.40.309.10:FF:000009">
    <property type="entry name" value="Aldehyde dehydrogenase A"/>
    <property type="match status" value="1"/>
</dbReference>
<comment type="similarity">
    <text evidence="1 3 6">Belongs to the aldehyde dehydrogenase family.</text>
</comment>
<dbReference type="PROSITE" id="PS00687">
    <property type="entry name" value="ALDEHYDE_DEHYDR_GLU"/>
    <property type="match status" value="1"/>
</dbReference>
<feature type="active site" evidence="4">
    <location>
        <position position="269"/>
    </location>
</feature>
<dbReference type="InterPro" id="IPR029510">
    <property type="entry name" value="Ald_DH_CS_GLU"/>
</dbReference>
<evidence type="ECO:0000313" key="9">
    <source>
        <dbReference type="Proteomes" id="UP000602076"/>
    </source>
</evidence>
<keyword evidence="2 3" id="KW-0560">Oxidoreductase</keyword>
<evidence type="ECO:0000259" key="7">
    <source>
        <dbReference type="Pfam" id="PF00171"/>
    </source>
</evidence>
<comment type="caution">
    <text evidence="8">The sequence shown here is derived from an EMBL/GenBank/DDBJ whole genome shotgun (WGS) entry which is preliminary data.</text>
</comment>
<sequence length="512" mass="57068">MADERWEVYSPSTKQYLGEMKETAPEQISIMFNEARQDFDMWRKLTVKERLAYIEKLRDILLNELEKATEVISGSNGKVKVDALVADIMPVLDFISFLKKDAATILERQKAKTPIVFLGKQSYVDYMPRGVVAVISPWNYPFQLTMVPVLSAIIGGNTVIAKPSEITPIVGTYMEELFEKAGFPKGVIQFAHGGKEVGEAIIEQKPDYIFFTGSVATGKIIASEAAKHLIPVTLELGGKDPMIVCHDANIERAAKGAVWGAFTNSGQVCMSVERLYVDERIYEPFVKAVQKEVALLKQGVDVKHDIGSMTFKKQVTIVREHVQDALEKGAVLATGKRPEEWEEDTMFIEPMVFTSVTEDMKLIQEETFGPLLPIIPFGDEKEAIKKANASPYGLNASVWSSDLRKAEQIASELVSGAVIINDVLISVANHHLPFGGAKQSGIGSYHGVQGLRMFCYEKAVMKDAGKKRSELQWYPYEGKYDAFKSLIQSYYGSSKNYPAFLKSFLDLLKKSK</sequence>
<dbReference type="EMBL" id="JACXSI010000001">
    <property type="protein sequence ID" value="MBD3106942.1"/>
    <property type="molecule type" value="Genomic_DNA"/>
</dbReference>
<dbReference type="CDD" id="cd07099">
    <property type="entry name" value="ALDH_DDALDH"/>
    <property type="match status" value="1"/>
</dbReference>
<dbReference type="SUPFAM" id="SSF53720">
    <property type="entry name" value="ALDH-like"/>
    <property type="match status" value="1"/>
</dbReference>
<dbReference type="PIRSF" id="PIRSF036492">
    <property type="entry name" value="ALDH"/>
    <property type="match status" value="1"/>
</dbReference>
<reference evidence="8" key="1">
    <citation type="submission" date="2020-09" db="EMBL/GenBank/DDBJ databases">
        <title>Bacillus faecalis sp. nov., a moderately halophilic bacterium isolated from cow faeces.</title>
        <authorList>
            <person name="Jiang L."/>
            <person name="Lee J."/>
        </authorList>
    </citation>
    <scope>NUCLEOTIDE SEQUENCE</scope>
    <source>
        <strain evidence="8">AGMB 02131</strain>
    </source>
</reference>
<evidence type="ECO:0000256" key="3">
    <source>
        <dbReference type="PIRNR" id="PIRNR036492"/>
    </source>
</evidence>
<dbReference type="InterPro" id="IPR015590">
    <property type="entry name" value="Aldehyde_DH_dom"/>
</dbReference>
<evidence type="ECO:0000256" key="1">
    <source>
        <dbReference type="ARBA" id="ARBA00009986"/>
    </source>
</evidence>
<keyword evidence="9" id="KW-1185">Reference proteome</keyword>
<dbReference type="RefSeq" id="WP_190996478.1">
    <property type="nucleotide sequence ID" value="NZ_JACXSI010000001.1"/>
</dbReference>
<dbReference type="InterPro" id="IPR012394">
    <property type="entry name" value="Aldehyde_DH_NAD(P)"/>
</dbReference>
<dbReference type="Proteomes" id="UP000602076">
    <property type="component" value="Unassembled WGS sequence"/>
</dbReference>
<evidence type="ECO:0000256" key="6">
    <source>
        <dbReference type="RuleBase" id="RU003345"/>
    </source>
</evidence>
<dbReference type="Gene3D" id="3.40.605.10">
    <property type="entry name" value="Aldehyde Dehydrogenase, Chain A, domain 1"/>
    <property type="match status" value="1"/>
</dbReference>
<dbReference type="GO" id="GO:0006081">
    <property type="term" value="P:aldehyde metabolic process"/>
    <property type="evidence" value="ECO:0007669"/>
    <property type="project" value="InterPro"/>
</dbReference>
<name>A0A927H9X3_9BACI</name>
<dbReference type="InterPro" id="IPR016162">
    <property type="entry name" value="Ald_DH_N"/>
</dbReference>
<evidence type="ECO:0000256" key="2">
    <source>
        <dbReference type="ARBA" id="ARBA00023002"/>
    </source>
</evidence>
<dbReference type="InterPro" id="IPR016163">
    <property type="entry name" value="Ald_DH_C"/>
</dbReference>
<gene>
    <name evidence="8" type="ORF">IEO70_00935</name>
</gene>
<dbReference type="Gene3D" id="3.40.309.10">
    <property type="entry name" value="Aldehyde Dehydrogenase, Chain A, domain 2"/>
    <property type="match status" value="1"/>
</dbReference>
<evidence type="ECO:0000256" key="4">
    <source>
        <dbReference type="PIRSR" id="PIRSR036492-1"/>
    </source>
</evidence>
<dbReference type="AlphaFoldDB" id="A0A927H9X3"/>
<feature type="active site" evidence="4 5">
    <location>
        <position position="235"/>
    </location>
</feature>
<dbReference type="InterPro" id="IPR016161">
    <property type="entry name" value="Ald_DH/histidinol_DH"/>
</dbReference>
<feature type="domain" description="Aldehyde dehydrogenase" evidence="7">
    <location>
        <begin position="4"/>
        <end position="460"/>
    </location>
</feature>
<dbReference type="Pfam" id="PF00171">
    <property type="entry name" value="Aldedh"/>
    <property type="match status" value="1"/>
</dbReference>